<accession>A0ACB9J1K7</accession>
<name>A0ACB9J1K7_9ASTR</name>
<gene>
    <name evidence="1" type="ORF">L1987_18814</name>
</gene>
<reference evidence="2" key="1">
    <citation type="journal article" date="2022" name="Mol. Ecol. Resour.">
        <title>The genomes of chicory, endive, great burdock and yacon provide insights into Asteraceae palaeo-polyploidization history and plant inulin production.</title>
        <authorList>
            <person name="Fan W."/>
            <person name="Wang S."/>
            <person name="Wang H."/>
            <person name="Wang A."/>
            <person name="Jiang F."/>
            <person name="Liu H."/>
            <person name="Zhao H."/>
            <person name="Xu D."/>
            <person name="Zhang Y."/>
        </authorList>
    </citation>
    <scope>NUCLEOTIDE SEQUENCE [LARGE SCALE GENOMIC DNA]</scope>
    <source>
        <strain evidence="2">cv. Yunnan</strain>
    </source>
</reference>
<sequence length="76" mass="7656">MSGWPWPPVVSSGGDVSVPSPTPAAAKTGASACHEQASAEKIQGPEAGAVHLDDPAKVVPPPVNPSHATVVVRGRR</sequence>
<protein>
    <submittedName>
        <fullName evidence="1">Uncharacterized protein</fullName>
    </submittedName>
</protein>
<evidence type="ECO:0000313" key="2">
    <source>
        <dbReference type="Proteomes" id="UP001056120"/>
    </source>
</evidence>
<dbReference type="Proteomes" id="UP001056120">
    <property type="component" value="Linkage Group LG06"/>
</dbReference>
<reference evidence="1 2" key="2">
    <citation type="journal article" date="2022" name="Mol. Ecol. Resour.">
        <title>The genomes of chicory, endive, great burdock and yacon provide insights into Asteraceae paleo-polyploidization history and plant inulin production.</title>
        <authorList>
            <person name="Fan W."/>
            <person name="Wang S."/>
            <person name="Wang H."/>
            <person name="Wang A."/>
            <person name="Jiang F."/>
            <person name="Liu H."/>
            <person name="Zhao H."/>
            <person name="Xu D."/>
            <person name="Zhang Y."/>
        </authorList>
    </citation>
    <scope>NUCLEOTIDE SEQUENCE [LARGE SCALE GENOMIC DNA]</scope>
    <source>
        <strain evidence="2">cv. Yunnan</strain>
        <tissue evidence="1">Leaves</tissue>
    </source>
</reference>
<proteinExistence type="predicted"/>
<organism evidence="1 2">
    <name type="scientific">Smallanthus sonchifolius</name>
    <dbReference type="NCBI Taxonomy" id="185202"/>
    <lineage>
        <taxon>Eukaryota</taxon>
        <taxon>Viridiplantae</taxon>
        <taxon>Streptophyta</taxon>
        <taxon>Embryophyta</taxon>
        <taxon>Tracheophyta</taxon>
        <taxon>Spermatophyta</taxon>
        <taxon>Magnoliopsida</taxon>
        <taxon>eudicotyledons</taxon>
        <taxon>Gunneridae</taxon>
        <taxon>Pentapetalae</taxon>
        <taxon>asterids</taxon>
        <taxon>campanulids</taxon>
        <taxon>Asterales</taxon>
        <taxon>Asteraceae</taxon>
        <taxon>Asteroideae</taxon>
        <taxon>Heliantheae alliance</taxon>
        <taxon>Millerieae</taxon>
        <taxon>Smallanthus</taxon>
    </lineage>
</organism>
<comment type="caution">
    <text evidence="1">The sequence shown here is derived from an EMBL/GenBank/DDBJ whole genome shotgun (WGS) entry which is preliminary data.</text>
</comment>
<dbReference type="EMBL" id="CM042023">
    <property type="protein sequence ID" value="KAI3814069.1"/>
    <property type="molecule type" value="Genomic_DNA"/>
</dbReference>
<keyword evidence="2" id="KW-1185">Reference proteome</keyword>
<evidence type="ECO:0000313" key="1">
    <source>
        <dbReference type="EMBL" id="KAI3814069.1"/>
    </source>
</evidence>